<evidence type="ECO:0000256" key="1">
    <source>
        <dbReference type="SAM" id="MobiDB-lite"/>
    </source>
</evidence>
<feature type="compositionally biased region" description="Polar residues" evidence="1">
    <location>
        <begin position="81"/>
        <end position="102"/>
    </location>
</feature>
<keyword evidence="3" id="KW-1185">Reference proteome</keyword>
<protein>
    <submittedName>
        <fullName evidence="4">Uncharacterized protein</fullName>
    </submittedName>
</protein>
<feature type="region of interest" description="Disordered" evidence="1">
    <location>
        <begin position="81"/>
        <end position="118"/>
    </location>
</feature>
<organism evidence="3 4">
    <name type="scientific">Acrobeloides nanus</name>
    <dbReference type="NCBI Taxonomy" id="290746"/>
    <lineage>
        <taxon>Eukaryota</taxon>
        <taxon>Metazoa</taxon>
        <taxon>Ecdysozoa</taxon>
        <taxon>Nematoda</taxon>
        <taxon>Chromadorea</taxon>
        <taxon>Rhabditida</taxon>
        <taxon>Tylenchina</taxon>
        <taxon>Cephalobomorpha</taxon>
        <taxon>Cephaloboidea</taxon>
        <taxon>Cephalobidae</taxon>
        <taxon>Acrobeloides</taxon>
    </lineage>
</organism>
<keyword evidence="2" id="KW-0472">Membrane</keyword>
<reference evidence="4" key="1">
    <citation type="submission" date="2022-11" db="UniProtKB">
        <authorList>
            <consortium name="WormBaseParasite"/>
        </authorList>
    </citation>
    <scope>IDENTIFICATION</scope>
</reference>
<evidence type="ECO:0000313" key="4">
    <source>
        <dbReference type="WBParaSite" id="ACRNAN_Path_1066.g4090.t1"/>
    </source>
</evidence>
<dbReference type="AlphaFoldDB" id="A0A914BV20"/>
<name>A0A914BV20_9BILA</name>
<keyword evidence="2" id="KW-0812">Transmembrane</keyword>
<evidence type="ECO:0000313" key="3">
    <source>
        <dbReference type="Proteomes" id="UP000887540"/>
    </source>
</evidence>
<feature type="transmembrane region" description="Helical" evidence="2">
    <location>
        <begin position="12"/>
        <end position="33"/>
    </location>
</feature>
<proteinExistence type="predicted"/>
<keyword evidence="2" id="KW-1133">Transmembrane helix</keyword>
<dbReference type="WBParaSite" id="ACRNAN_Path_1066.g4090.t1">
    <property type="protein sequence ID" value="ACRNAN_Path_1066.g4090.t1"/>
    <property type="gene ID" value="ACRNAN_Path_1066.g4090"/>
</dbReference>
<accession>A0A914BV20</accession>
<dbReference type="Proteomes" id="UP000887540">
    <property type="component" value="Unplaced"/>
</dbReference>
<sequence length="118" mass="13420">MTSQLKKERRLLIQAVISGSPCFVLMTCHHLIHFPFLEILAGELCVGIDPVVYMWFNKDIRVDLLELIGYTNYARRFQSSGQVFPQRQSSKQSGTHAQTVYTIPSEVPPPNAERNDAQ</sequence>
<evidence type="ECO:0000256" key="2">
    <source>
        <dbReference type="SAM" id="Phobius"/>
    </source>
</evidence>